<keyword evidence="1" id="KW-1133">Transmembrane helix</keyword>
<keyword evidence="1" id="KW-0472">Membrane</keyword>
<evidence type="ECO:0000256" key="1">
    <source>
        <dbReference type="SAM" id="Phobius"/>
    </source>
</evidence>
<evidence type="ECO:0000313" key="2">
    <source>
        <dbReference type="EMBL" id="UOO89367.1"/>
    </source>
</evidence>
<proteinExistence type="predicted"/>
<protein>
    <submittedName>
        <fullName evidence="2">Uncharacterized protein</fullName>
    </submittedName>
</protein>
<evidence type="ECO:0000313" key="3">
    <source>
        <dbReference type="Proteomes" id="UP000832011"/>
    </source>
</evidence>
<name>A0ABY4E7K9_9NEIS</name>
<accession>A0ABY4E7K9</accession>
<dbReference type="Proteomes" id="UP000832011">
    <property type="component" value="Chromosome"/>
</dbReference>
<dbReference type="RefSeq" id="WP_058357066.1">
    <property type="nucleotide sequence ID" value="NZ_CABKVG010000010.1"/>
</dbReference>
<dbReference type="EMBL" id="CP091511">
    <property type="protein sequence ID" value="UOO89367.1"/>
    <property type="molecule type" value="Genomic_DNA"/>
</dbReference>
<keyword evidence="3" id="KW-1185">Reference proteome</keyword>
<gene>
    <name evidence="2" type="ORF">LVJ82_18295</name>
</gene>
<feature type="transmembrane region" description="Helical" evidence="1">
    <location>
        <begin position="55"/>
        <end position="80"/>
    </location>
</feature>
<organism evidence="2 3">
    <name type="scientific">Vitreoscilla massiliensis</name>
    <dbReference type="NCBI Taxonomy" id="1689272"/>
    <lineage>
        <taxon>Bacteria</taxon>
        <taxon>Pseudomonadati</taxon>
        <taxon>Pseudomonadota</taxon>
        <taxon>Betaproteobacteria</taxon>
        <taxon>Neisseriales</taxon>
        <taxon>Neisseriaceae</taxon>
        <taxon>Vitreoscilla</taxon>
    </lineage>
</organism>
<sequence>MLETLLGLGLLALVVWLLPELILEAVFEGILEGLRVFWRHLRHGFRAVDAEAWAWLRFLGAGLIWLLGFFGLIALLFYLFR</sequence>
<reference evidence="2 3" key="1">
    <citation type="journal article" date="2022" name="Res Sq">
        <title>Evolution of multicellular longitudinally dividing oral cavity symbionts (Neisseriaceae).</title>
        <authorList>
            <person name="Nyongesa S."/>
            <person name="Weber P."/>
            <person name="Bernet E."/>
            <person name="Pullido F."/>
            <person name="Nieckarz M."/>
            <person name="Delaby M."/>
            <person name="Nieves C."/>
            <person name="Viehboeck T."/>
            <person name="Krause N."/>
            <person name="Rivera-Millot A."/>
            <person name="Nakamura A."/>
            <person name="Vischer N."/>
            <person name="VanNieuwenhze M."/>
            <person name="Brun Y."/>
            <person name="Cava F."/>
            <person name="Bulgheresi S."/>
            <person name="Veyrier F."/>
        </authorList>
    </citation>
    <scope>NUCLEOTIDE SEQUENCE [LARGE SCALE GENOMIC DNA]</scope>
    <source>
        <strain evidence="2 3">SN4</strain>
    </source>
</reference>
<keyword evidence="1" id="KW-0812">Transmembrane</keyword>